<dbReference type="InterPro" id="IPR050091">
    <property type="entry name" value="PKS_NRPS_Biosynth_Enz"/>
</dbReference>
<comment type="caution">
    <text evidence="4">The sequence shown here is derived from an EMBL/GenBank/DDBJ whole genome shotgun (WGS) entry which is preliminary data.</text>
</comment>
<dbReference type="SUPFAM" id="SSF51735">
    <property type="entry name" value="NAD(P)-binding Rossmann-fold domains"/>
    <property type="match status" value="2"/>
</dbReference>
<dbReference type="SMART" id="SM00822">
    <property type="entry name" value="PKS_KR"/>
    <property type="match status" value="1"/>
</dbReference>
<name>A0ABW2JYS8_9ACTN</name>
<evidence type="ECO:0000259" key="3">
    <source>
        <dbReference type="SMART" id="SM00822"/>
    </source>
</evidence>
<dbReference type="InterPro" id="IPR057326">
    <property type="entry name" value="KR_dom"/>
</dbReference>
<sequence length="292" mass="30052">AAVWGLARSAQSEEPGRVVLVDTDDVDAVALALASGEPQVVVREGALYGARLARVPVVTEEEAGPTSRFGDGEGTVLMTGASGTLGGLFARHLVSELGVRRLLLTSRRGADAPGAAELAEELTALGAEVSWAACDAADREALAALLAPIENLSGVVHVAGVLDDGVIASLTPERIDSVLRPKVDAALNLHELTADRELDAFVVFSSAAGVFGNPGQGNYAAANAFLDALASHRRANGLPAQSLAWGLWADEAAGMAGELSEADLERMNRTGVRPITEAQGLALFDTAGALRD</sequence>
<feature type="non-terminal residue" evidence="4">
    <location>
        <position position="292"/>
    </location>
</feature>
<accession>A0ABW2JYS8</accession>
<keyword evidence="1" id="KW-0808">Transferase</keyword>
<reference evidence="5" key="1">
    <citation type="journal article" date="2019" name="Int. J. Syst. Evol. Microbiol.">
        <title>The Global Catalogue of Microorganisms (GCM) 10K type strain sequencing project: providing services to taxonomists for standard genome sequencing and annotation.</title>
        <authorList>
            <consortium name="The Broad Institute Genomics Platform"/>
            <consortium name="The Broad Institute Genome Sequencing Center for Infectious Disease"/>
            <person name="Wu L."/>
            <person name="Ma J."/>
        </authorList>
    </citation>
    <scope>NUCLEOTIDE SEQUENCE [LARGE SCALE GENOMIC DNA]</scope>
    <source>
        <strain evidence="5">SYNS20</strain>
    </source>
</reference>
<dbReference type="CDD" id="cd08956">
    <property type="entry name" value="KR_3_FAS_SDR_x"/>
    <property type="match status" value="1"/>
</dbReference>
<keyword evidence="2" id="KW-0511">Multifunctional enzyme</keyword>
<dbReference type="Pfam" id="PF22953">
    <property type="entry name" value="SpnB_Rossmann"/>
    <property type="match status" value="1"/>
</dbReference>
<dbReference type="InterPro" id="IPR013968">
    <property type="entry name" value="PKS_KR"/>
</dbReference>
<evidence type="ECO:0000256" key="2">
    <source>
        <dbReference type="ARBA" id="ARBA00023268"/>
    </source>
</evidence>
<proteinExistence type="predicted"/>
<evidence type="ECO:0000256" key="1">
    <source>
        <dbReference type="ARBA" id="ARBA00022679"/>
    </source>
</evidence>
<dbReference type="PANTHER" id="PTHR43775:SF51">
    <property type="entry name" value="INACTIVE PHENOLPHTHIOCEROL SYNTHESIS POLYKETIDE SYNTHASE TYPE I PKS1-RELATED"/>
    <property type="match status" value="1"/>
</dbReference>
<dbReference type="RefSeq" id="WP_381842142.1">
    <property type="nucleotide sequence ID" value="NZ_JBHTCF010000063.1"/>
</dbReference>
<protein>
    <submittedName>
        <fullName evidence="4">Beta-ketoacyl reductase</fullName>
    </submittedName>
</protein>
<feature type="domain" description="Ketoreductase" evidence="3">
    <location>
        <begin position="74"/>
        <end position="251"/>
    </location>
</feature>
<evidence type="ECO:0000313" key="4">
    <source>
        <dbReference type="EMBL" id="MFC7310857.1"/>
    </source>
</evidence>
<dbReference type="EMBL" id="JBHTCF010000063">
    <property type="protein sequence ID" value="MFC7310857.1"/>
    <property type="molecule type" value="Genomic_DNA"/>
</dbReference>
<dbReference type="InterPro" id="IPR055123">
    <property type="entry name" value="SpnB-like_Rossmann"/>
</dbReference>
<feature type="non-terminal residue" evidence="4">
    <location>
        <position position="1"/>
    </location>
</feature>
<dbReference type="Pfam" id="PF08659">
    <property type="entry name" value="KR"/>
    <property type="match status" value="1"/>
</dbReference>
<dbReference type="Proteomes" id="UP001596523">
    <property type="component" value="Unassembled WGS sequence"/>
</dbReference>
<organism evidence="4 5">
    <name type="scientific">Streptomyces monticola</name>
    <dbReference type="NCBI Taxonomy" id="2666263"/>
    <lineage>
        <taxon>Bacteria</taxon>
        <taxon>Bacillati</taxon>
        <taxon>Actinomycetota</taxon>
        <taxon>Actinomycetes</taxon>
        <taxon>Kitasatosporales</taxon>
        <taxon>Streptomycetaceae</taxon>
        <taxon>Streptomyces</taxon>
    </lineage>
</organism>
<dbReference type="Gene3D" id="3.40.50.720">
    <property type="entry name" value="NAD(P)-binding Rossmann-like Domain"/>
    <property type="match status" value="1"/>
</dbReference>
<dbReference type="PANTHER" id="PTHR43775">
    <property type="entry name" value="FATTY ACID SYNTHASE"/>
    <property type="match status" value="1"/>
</dbReference>
<keyword evidence="5" id="KW-1185">Reference proteome</keyword>
<dbReference type="InterPro" id="IPR036291">
    <property type="entry name" value="NAD(P)-bd_dom_sf"/>
</dbReference>
<gene>
    <name evidence="4" type="ORF">ACFQVC_42435</name>
</gene>
<evidence type="ECO:0000313" key="5">
    <source>
        <dbReference type="Proteomes" id="UP001596523"/>
    </source>
</evidence>